<proteinExistence type="predicted"/>
<sequence>MEIATLPRPSEALVQGIASWDSVTHLEYSRDLDKLTGPREGCLTAKISLSSEKEFHVFAVFGLKKHWDKQSRGKFCPLKIASGYDKILDARVPHAFDGTVDLNQEAARGLWKDTLYQNNFNAPIKSPSRFFIGLAISFAKDSKSKVTASEATTTGHFDYILPLSLTFITIGLGTQESLNMIKVGQPVHSKPQHAAVAWGDEQQKAGAPLRSIETGSLPTGKEELQISEKPTDAPTLDVHNVFSVYTYAIVLVLCAGVATVFLLIFYRNSSTLTK</sequence>
<feature type="transmembrane region" description="Helical" evidence="1">
    <location>
        <begin position="244"/>
        <end position="266"/>
    </location>
</feature>
<keyword evidence="1" id="KW-0812">Transmembrane</keyword>
<organism evidence="2 3">
    <name type="scientific">Cymbomonas tetramitiformis</name>
    <dbReference type="NCBI Taxonomy" id="36881"/>
    <lineage>
        <taxon>Eukaryota</taxon>
        <taxon>Viridiplantae</taxon>
        <taxon>Chlorophyta</taxon>
        <taxon>Pyramimonadophyceae</taxon>
        <taxon>Pyramimonadales</taxon>
        <taxon>Pyramimonadaceae</taxon>
        <taxon>Cymbomonas</taxon>
    </lineage>
</organism>
<evidence type="ECO:0000256" key="1">
    <source>
        <dbReference type="SAM" id="Phobius"/>
    </source>
</evidence>
<reference evidence="2 3" key="1">
    <citation type="journal article" date="2015" name="Genome Biol. Evol.">
        <title>Comparative Genomics of a Bacterivorous Green Alga Reveals Evolutionary Causalities and Consequences of Phago-Mixotrophic Mode of Nutrition.</title>
        <authorList>
            <person name="Burns J.A."/>
            <person name="Paasch A."/>
            <person name="Narechania A."/>
            <person name="Kim E."/>
        </authorList>
    </citation>
    <scope>NUCLEOTIDE SEQUENCE [LARGE SCALE GENOMIC DNA]</scope>
    <source>
        <strain evidence="2 3">PLY_AMNH</strain>
    </source>
</reference>
<gene>
    <name evidence="2" type="ORF">CYMTET_45228</name>
</gene>
<evidence type="ECO:0000313" key="3">
    <source>
        <dbReference type="Proteomes" id="UP001190700"/>
    </source>
</evidence>
<keyword evidence="1" id="KW-1133">Transmembrane helix</keyword>
<name>A0AAE0C0F8_9CHLO</name>
<protein>
    <submittedName>
        <fullName evidence="2">Uncharacterized protein</fullName>
    </submittedName>
</protein>
<dbReference type="Proteomes" id="UP001190700">
    <property type="component" value="Unassembled WGS sequence"/>
</dbReference>
<dbReference type="EMBL" id="LGRX02030923">
    <property type="protein sequence ID" value="KAK3245190.1"/>
    <property type="molecule type" value="Genomic_DNA"/>
</dbReference>
<dbReference type="AlphaFoldDB" id="A0AAE0C0F8"/>
<comment type="caution">
    <text evidence="2">The sequence shown here is derived from an EMBL/GenBank/DDBJ whole genome shotgun (WGS) entry which is preliminary data.</text>
</comment>
<evidence type="ECO:0000313" key="2">
    <source>
        <dbReference type="EMBL" id="KAK3245190.1"/>
    </source>
</evidence>
<keyword evidence="3" id="KW-1185">Reference proteome</keyword>
<accession>A0AAE0C0F8</accession>
<keyword evidence="1" id="KW-0472">Membrane</keyword>